<evidence type="ECO:0000256" key="1">
    <source>
        <dbReference type="ARBA" id="ARBA00004651"/>
    </source>
</evidence>
<dbReference type="InterPro" id="IPR005769">
    <property type="entry name" value="PhnE/PtxC"/>
</dbReference>
<evidence type="ECO:0000313" key="9">
    <source>
        <dbReference type="EMBL" id="EFH89810.1"/>
    </source>
</evidence>
<feature type="domain" description="ABC transmembrane type-1" evidence="8">
    <location>
        <begin position="237"/>
        <end position="417"/>
    </location>
</feature>
<dbReference type="PANTHER" id="PTHR30043:SF1">
    <property type="entry name" value="ABC TRANSPORT SYSTEM PERMEASE PROTEIN P69"/>
    <property type="match status" value="1"/>
</dbReference>
<dbReference type="Gene3D" id="1.10.3720.10">
    <property type="entry name" value="MetI-like"/>
    <property type="match status" value="1"/>
</dbReference>
<dbReference type="PROSITE" id="PS50928">
    <property type="entry name" value="ABC_TM1"/>
    <property type="match status" value="1"/>
</dbReference>
<dbReference type="InterPro" id="IPR035906">
    <property type="entry name" value="MetI-like_sf"/>
</dbReference>
<keyword evidence="5 7" id="KW-1133">Transmembrane helix</keyword>
<feature type="transmembrane region" description="Helical" evidence="7">
    <location>
        <begin position="283"/>
        <end position="312"/>
    </location>
</feature>
<feature type="transmembrane region" description="Helical" evidence="7">
    <location>
        <begin position="79"/>
        <end position="99"/>
    </location>
</feature>
<reference evidence="9 10" key="1">
    <citation type="journal article" date="2011" name="Stand. Genomic Sci.">
        <title>Non-contiguous finished genome sequence and contextual data of the filamentous soil bacterium Ktedonobacter racemifer type strain (SOSP1-21).</title>
        <authorList>
            <person name="Chang Y.J."/>
            <person name="Land M."/>
            <person name="Hauser L."/>
            <person name="Chertkov O."/>
            <person name="Del Rio T.G."/>
            <person name="Nolan M."/>
            <person name="Copeland A."/>
            <person name="Tice H."/>
            <person name="Cheng J.F."/>
            <person name="Lucas S."/>
            <person name="Han C."/>
            <person name="Goodwin L."/>
            <person name="Pitluck S."/>
            <person name="Ivanova N."/>
            <person name="Ovchinikova G."/>
            <person name="Pati A."/>
            <person name="Chen A."/>
            <person name="Palaniappan K."/>
            <person name="Mavromatis K."/>
            <person name="Liolios K."/>
            <person name="Brettin T."/>
            <person name="Fiebig A."/>
            <person name="Rohde M."/>
            <person name="Abt B."/>
            <person name="Goker M."/>
            <person name="Detter J.C."/>
            <person name="Woyke T."/>
            <person name="Bristow J."/>
            <person name="Eisen J.A."/>
            <person name="Markowitz V."/>
            <person name="Hugenholtz P."/>
            <person name="Kyrpides N.C."/>
            <person name="Klenk H.P."/>
            <person name="Lapidus A."/>
        </authorList>
    </citation>
    <scope>NUCLEOTIDE SEQUENCE [LARGE SCALE GENOMIC DNA]</scope>
    <source>
        <strain evidence="10">DSM 44963</strain>
    </source>
</reference>
<proteinExistence type="inferred from homology"/>
<feature type="transmembrane region" description="Helical" evidence="7">
    <location>
        <begin position="120"/>
        <end position="140"/>
    </location>
</feature>
<keyword evidence="3" id="KW-1003">Cell membrane</keyword>
<gene>
    <name evidence="9" type="ORF">Krac_11383</name>
</gene>
<dbReference type="STRING" id="485913.Krac_11383"/>
<organism evidence="9 10">
    <name type="scientific">Ktedonobacter racemifer DSM 44963</name>
    <dbReference type="NCBI Taxonomy" id="485913"/>
    <lineage>
        <taxon>Bacteria</taxon>
        <taxon>Bacillati</taxon>
        <taxon>Chloroflexota</taxon>
        <taxon>Ktedonobacteria</taxon>
        <taxon>Ktedonobacterales</taxon>
        <taxon>Ktedonobacteraceae</taxon>
        <taxon>Ktedonobacter</taxon>
    </lineage>
</organism>
<dbReference type="InParanoid" id="D6TBM8"/>
<feature type="transmembrane region" description="Helical" evidence="7">
    <location>
        <begin position="160"/>
        <end position="178"/>
    </location>
</feature>
<keyword evidence="6 7" id="KW-0472">Membrane</keyword>
<keyword evidence="2 7" id="KW-0813">Transport</keyword>
<keyword evidence="10" id="KW-1185">Reference proteome</keyword>
<accession>D6TBM8</accession>
<dbReference type="InterPro" id="IPR000515">
    <property type="entry name" value="MetI-like"/>
</dbReference>
<dbReference type="GO" id="GO:0015416">
    <property type="term" value="F:ABC-type phosphonate transporter activity"/>
    <property type="evidence" value="ECO:0007669"/>
    <property type="project" value="InterPro"/>
</dbReference>
<dbReference type="eggNOG" id="COG3639">
    <property type="taxonomic scope" value="Bacteria"/>
</dbReference>
<dbReference type="OrthoDB" id="152016at2"/>
<name>D6TBM8_KTERA</name>
<dbReference type="AlphaFoldDB" id="D6TBM8"/>
<feature type="transmembrane region" description="Helical" evidence="7">
    <location>
        <begin position="237"/>
        <end position="262"/>
    </location>
</feature>
<dbReference type="Proteomes" id="UP000004508">
    <property type="component" value="Unassembled WGS sequence"/>
</dbReference>
<keyword evidence="4 7" id="KW-0812">Transmembrane</keyword>
<evidence type="ECO:0000256" key="2">
    <source>
        <dbReference type="ARBA" id="ARBA00022448"/>
    </source>
</evidence>
<evidence type="ECO:0000313" key="10">
    <source>
        <dbReference type="Proteomes" id="UP000004508"/>
    </source>
</evidence>
<evidence type="ECO:0000256" key="6">
    <source>
        <dbReference type="ARBA" id="ARBA00023136"/>
    </source>
</evidence>
<feature type="transmembrane region" description="Helical" evidence="7">
    <location>
        <begin position="347"/>
        <end position="368"/>
    </location>
</feature>
<sequence length="428" mass="46005">MSIPIEEKVPSARANEAVVAVGSQGSTGFQRWLRGPEPDLRRPFGKLRWTLAIPAGACTLLAALLFSRVIDCGSLDAGWTITFPVNITIGIVLLLLMLYTTGAKAFKQPRTHAWRNRNSLISLILLLVLAGYFALGAASLGPIHGIDLGTFTYTVQTLDINLLLILVLVAVLVGLALMRSAIAGAALLVGFIWWGCSIDGFGWQSFVDLFTSPSGGRFLHEMVPPDWSYFGNVINPLLLTIQTAILATLIGIVGALPLSILAARNTTPHPMFYNVVRSIVNTLRAIPSLILAMVCITFVGLGPVAGAFGLGIHSLAVLTKLFAEAIESVKPQPIEALRATGANGLKIFRWGIIPQAFPLLISSSIYYWESNVRDSTVVAFVGGGGIGFVLQANLSLFEYAHVSVIIASLVLVVILLDRMSDYIRSRVL</sequence>
<feature type="transmembrane region" description="Helical" evidence="7">
    <location>
        <begin position="185"/>
        <end position="203"/>
    </location>
</feature>
<dbReference type="Pfam" id="PF00528">
    <property type="entry name" value="BPD_transp_1"/>
    <property type="match status" value="1"/>
</dbReference>
<dbReference type="EMBL" id="ADVG01000001">
    <property type="protein sequence ID" value="EFH89810.1"/>
    <property type="molecule type" value="Genomic_DNA"/>
</dbReference>
<dbReference type="RefSeq" id="WP_007906688.1">
    <property type="nucleotide sequence ID" value="NZ_ADVG01000001.1"/>
</dbReference>
<evidence type="ECO:0000256" key="3">
    <source>
        <dbReference type="ARBA" id="ARBA00022475"/>
    </source>
</evidence>
<feature type="transmembrane region" description="Helical" evidence="7">
    <location>
        <begin position="49"/>
        <end position="67"/>
    </location>
</feature>
<feature type="transmembrane region" description="Helical" evidence="7">
    <location>
        <begin position="399"/>
        <end position="416"/>
    </location>
</feature>
<dbReference type="PANTHER" id="PTHR30043">
    <property type="entry name" value="PHOSPHONATES TRANSPORT SYSTEM PERMEASE PROTEIN"/>
    <property type="match status" value="1"/>
</dbReference>
<evidence type="ECO:0000256" key="5">
    <source>
        <dbReference type="ARBA" id="ARBA00022989"/>
    </source>
</evidence>
<comment type="similarity">
    <text evidence="7">Belongs to the binding-protein-dependent transport system permease family.</text>
</comment>
<dbReference type="CDD" id="cd06261">
    <property type="entry name" value="TM_PBP2"/>
    <property type="match status" value="1"/>
</dbReference>
<feature type="transmembrane region" description="Helical" evidence="7">
    <location>
        <begin position="375"/>
        <end position="393"/>
    </location>
</feature>
<comment type="caution">
    <text evidence="9">The sequence shown here is derived from an EMBL/GenBank/DDBJ whole genome shotgun (WGS) entry which is preliminary data.</text>
</comment>
<dbReference type="GO" id="GO:0005886">
    <property type="term" value="C:plasma membrane"/>
    <property type="evidence" value="ECO:0007669"/>
    <property type="project" value="UniProtKB-SubCell"/>
</dbReference>
<evidence type="ECO:0000259" key="8">
    <source>
        <dbReference type="PROSITE" id="PS50928"/>
    </source>
</evidence>
<protein>
    <submittedName>
        <fullName evidence="9">Phosphonate ABC transporter, inner membrane subunit</fullName>
    </submittedName>
</protein>
<evidence type="ECO:0000256" key="7">
    <source>
        <dbReference type="RuleBase" id="RU363032"/>
    </source>
</evidence>
<dbReference type="NCBIfam" id="TIGR01097">
    <property type="entry name" value="PhnE"/>
    <property type="match status" value="1"/>
</dbReference>
<comment type="subcellular location">
    <subcellularLocation>
        <location evidence="1 7">Cell membrane</location>
        <topology evidence="1 7">Multi-pass membrane protein</topology>
    </subcellularLocation>
</comment>
<evidence type="ECO:0000256" key="4">
    <source>
        <dbReference type="ARBA" id="ARBA00022692"/>
    </source>
</evidence>
<dbReference type="SUPFAM" id="SSF161098">
    <property type="entry name" value="MetI-like"/>
    <property type="match status" value="1"/>
</dbReference>